<dbReference type="Proteomes" id="UP000032160">
    <property type="component" value="Chromosome I"/>
</dbReference>
<dbReference type="InterPro" id="IPR036250">
    <property type="entry name" value="AcylCo_DH-like_C"/>
</dbReference>
<dbReference type="AlphaFoldDB" id="X5MME9"/>
<evidence type="ECO:0000313" key="9">
    <source>
        <dbReference type="EMBL" id="CDO59171.1"/>
    </source>
</evidence>
<evidence type="ECO:0000256" key="3">
    <source>
        <dbReference type="ARBA" id="ARBA00022630"/>
    </source>
</evidence>
<dbReference type="PANTHER" id="PTHR43884:SF34">
    <property type="entry name" value="ACYL-COA DEHYDROGENASE FAMILY PROTEIN"/>
    <property type="match status" value="1"/>
</dbReference>
<evidence type="ECO:0000259" key="7">
    <source>
        <dbReference type="Pfam" id="PF02770"/>
    </source>
</evidence>
<dbReference type="Gene3D" id="1.20.140.10">
    <property type="entry name" value="Butyryl-CoA Dehydrogenase, subunit A, domain 3"/>
    <property type="match status" value="1"/>
</dbReference>
<dbReference type="SUPFAM" id="SSF56645">
    <property type="entry name" value="Acyl-CoA dehydrogenase NM domain-like"/>
    <property type="match status" value="1"/>
</dbReference>
<gene>
    <name evidence="9" type="ORF">BN1012_Phect957</name>
</gene>
<dbReference type="InterPro" id="IPR006091">
    <property type="entry name" value="Acyl-CoA_Oxase/DH_mid-dom"/>
</dbReference>
<dbReference type="SUPFAM" id="SSF47203">
    <property type="entry name" value="Acyl-CoA dehydrogenase C-terminal domain-like"/>
    <property type="match status" value="1"/>
</dbReference>
<evidence type="ECO:0000313" key="10">
    <source>
        <dbReference type="Proteomes" id="UP000032160"/>
    </source>
</evidence>
<dbReference type="Gene3D" id="1.10.540.10">
    <property type="entry name" value="Acyl-CoA dehydrogenase/oxidase, N-terminal domain"/>
    <property type="match status" value="1"/>
</dbReference>
<dbReference type="KEGG" id="pect:BN1012_Phect957"/>
<keyword evidence="10" id="KW-1185">Reference proteome</keyword>
<dbReference type="InterPro" id="IPR046373">
    <property type="entry name" value="Acyl-CoA_Oxase/DH_mid-dom_sf"/>
</dbReference>
<sequence>MDFNIPREITDYLAVLDDFIEKEIKPLQEQDDNNRFFDHRREHARTDWDNQGLPRHEWEELLGEMRKRADAAGHLRYALPKEYGGQDGTNLGMAVIREHLAAKGLGLHNDLQNESSIVGNFPTVLMFRDFGTEEQKAKYMEGSLKGDVRVAFGLTEPDHGSDATWMETVAKPETRDGVDGYLINGMKMWNTGVHVATHDFVFARTSGDDGSAIGITCFIVPMDAPGVNIEEYLWTFNMPTDHPRIAFKDVWVPAEDNLGGIDHGLQLAQHFVHENRIRQAASSVGAAQFCVNESVQYAKDRKPFGKPLATNQAIQFPLVELHTDCEMIRTLVHKTAWQMDQMSKQDVARQLSDKVSMCNYRANRLVCQAADTAMQVHGGIGYSRHKPFEHIYRHHRRYRITEGAEEIQIRKVGGHMFGYIGKSGGKRPEAVTK</sequence>
<dbReference type="GO" id="GO:0033539">
    <property type="term" value="P:fatty acid beta-oxidation using acyl-CoA dehydrogenase"/>
    <property type="evidence" value="ECO:0007669"/>
    <property type="project" value="TreeGrafter"/>
</dbReference>
<comment type="cofactor">
    <cofactor evidence="1 5">
        <name>FAD</name>
        <dbReference type="ChEBI" id="CHEBI:57692"/>
    </cofactor>
</comment>
<dbReference type="InterPro" id="IPR009100">
    <property type="entry name" value="AcylCoA_DH/oxidase_NM_dom_sf"/>
</dbReference>
<protein>
    <submittedName>
        <fullName evidence="9">Acyl-CoA dehydrogenase, C-terminal:Acyl-CoA dehydrogenase, central region</fullName>
    </submittedName>
</protein>
<dbReference type="HOGENOM" id="CLU_018204_3_4_5"/>
<dbReference type="CDD" id="cd00567">
    <property type="entry name" value="ACAD"/>
    <property type="match status" value="1"/>
</dbReference>
<dbReference type="Pfam" id="PF02771">
    <property type="entry name" value="Acyl-CoA_dh_N"/>
    <property type="match status" value="1"/>
</dbReference>
<name>X5MME9_9HYPH</name>
<dbReference type="Gene3D" id="2.40.110.10">
    <property type="entry name" value="Butyryl-CoA Dehydrogenase, subunit A, domain 2"/>
    <property type="match status" value="1"/>
</dbReference>
<dbReference type="EMBL" id="HG966617">
    <property type="protein sequence ID" value="CDO59171.1"/>
    <property type="molecule type" value="Genomic_DNA"/>
</dbReference>
<feature type="domain" description="Acyl-CoA dehydrogenase/oxidase N-terminal" evidence="8">
    <location>
        <begin position="35"/>
        <end position="146"/>
    </location>
</feature>
<dbReference type="STRING" id="1458461.BN1012_Phect957"/>
<feature type="domain" description="Acyl-CoA oxidase/dehydrogenase middle" evidence="7">
    <location>
        <begin position="151"/>
        <end position="249"/>
    </location>
</feature>
<dbReference type="InterPro" id="IPR009075">
    <property type="entry name" value="AcylCo_DH/oxidase_C"/>
</dbReference>
<dbReference type="InterPro" id="IPR037069">
    <property type="entry name" value="AcylCoA_DH/ox_N_sf"/>
</dbReference>
<dbReference type="GO" id="GO:0046359">
    <property type="term" value="P:butyrate catabolic process"/>
    <property type="evidence" value="ECO:0007669"/>
    <property type="project" value="TreeGrafter"/>
</dbReference>
<organism evidence="9 10">
    <name type="scientific">Candidatus Phaeomarinibacter ectocarpi</name>
    <dbReference type="NCBI Taxonomy" id="1458461"/>
    <lineage>
        <taxon>Bacteria</taxon>
        <taxon>Pseudomonadati</taxon>
        <taxon>Pseudomonadota</taxon>
        <taxon>Alphaproteobacteria</taxon>
        <taxon>Hyphomicrobiales</taxon>
        <taxon>Parvibaculaceae</taxon>
        <taxon>Candidatus Phaeomarinibacter</taxon>
    </lineage>
</organism>
<evidence type="ECO:0000256" key="1">
    <source>
        <dbReference type="ARBA" id="ARBA00001974"/>
    </source>
</evidence>
<keyword evidence="4 5" id="KW-0274">FAD</keyword>
<dbReference type="Pfam" id="PF00441">
    <property type="entry name" value="Acyl-CoA_dh_1"/>
    <property type="match status" value="1"/>
</dbReference>
<comment type="similarity">
    <text evidence="2 5">Belongs to the acyl-CoA dehydrogenase family.</text>
</comment>
<reference evidence="9 10" key="1">
    <citation type="journal article" date="2014" name="Front. Genet.">
        <title>Genome and metabolic network of "Candidatus Phaeomarinobacter ectocarpi" Ec32, a new candidate genus of Alphaproteobacteria frequently associated with brown algae.</title>
        <authorList>
            <person name="Dittami S.M."/>
            <person name="Barbeyron T."/>
            <person name="Boyen C."/>
            <person name="Cambefort J."/>
            <person name="Collet G."/>
            <person name="Delage L."/>
            <person name="Gobet A."/>
            <person name="Groisillier A."/>
            <person name="Leblanc C."/>
            <person name="Michel G."/>
            <person name="Scornet D."/>
            <person name="Siegel A."/>
            <person name="Tapia J.E."/>
            <person name="Tonon T."/>
        </authorList>
    </citation>
    <scope>NUCLEOTIDE SEQUENCE [LARGE SCALE GENOMIC DNA]</scope>
    <source>
        <strain evidence="9 10">Ec32</strain>
    </source>
</reference>
<keyword evidence="3 5" id="KW-0285">Flavoprotein</keyword>
<feature type="domain" description="Acyl-CoA dehydrogenase/oxidase C-terminal" evidence="6">
    <location>
        <begin position="262"/>
        <end position="414"/>
    </location>
</feature>
<evidence type="ECO:0000256" key="2">
    <source>
        <dbReference type="ARBA" id="ARBA00009347"/>
    </source>
</evidence>
<evidence type="ECO:0000256" key="5">
    <source>
        <dbReference type="RuleBase" id="RU362125"/>
    </source>
</evidence>
<dbReference type="OrthoDB" id="9775090at2"/>
<keyword evidence="5" id="KW-0560">Oxidoreductase</keyword>
<dbReference type="InterPro" id="IPR013786">
    <property type="entry name" value="AcylCoA_DH/ox_N"/>
</dbReference>
<dbReference type="Pfam" id="PF02770">
    <property type="entry name" value="Acyl-CoA_dh_M"/>
    <property type="match status" value="1"/>
</dbReference>
<evidence type="ECO:0000259" key="8">
    <source>
        <dbReference type="Pfam" id="PF02771"/>
    </source>
</evidence>
<dbReference type="PANTHER" id="PTHR43884">
    <property type="entry name" value="ACYL-COA DEHYDROGENASE"/>
    <property type="match status" value="1"/>
</dbReference>
<dbReference type="GO" id="GO:0003995">
    <property type="term" value="F:acyl-CoA dehydrogenase activity"/>
    <property type="evidence" value="ECO:0007669"/>
    <property type="project" value="TreeGrafter"/>
</dbReference>
<dbReference type="RefSeq" id="WP_043949910.1">
    <property type="nucleotide sequence ID" value="NZ_HG966617.1"/>
</dbReference>
<proteinExistence type="inferred from homology"/>
<dbReference type="FunFam" id="1.20.140.10:FF:000037">
    <property type="entry name" value="Similar to acyl-CoA dehydrogenase"/>
    <property type="match status" value="1"/>
</dbReference>
<evidence type="ECO:0000259" key="6">
    <source>
        <dbReference type="Pfam" id="PF00441"/>
    </source>
</evidence>
<dbReference type="GO" id="GO:0050660">
    <property type="term" value="F:flavin adenine dinucleotide binding"/>
    <property type="evidence" value="ECO:0007669"/>
    <property type="project" value="InterPro"/>
</dbReference>
<evidence type="ECO:0000256" key="4">
    <source>
        <dbReference type="ARBA" id="ARBA00022827"/>
    </source>
</evidence>
<accession>X5MME9</accession>